<name>A0A1B8QGD0_9GAMM</name>
<protein>
    <recommendedName>
        <fullName evidence="3">UDP-galactofuranosyl transferase GlfT2</fullName>
    </recommendedName>
</protein>
<evidence type="ECO:0000313" key="2">
    <source>
        <dbReference type="Proteomes" id="UP000092508"/>
    </source>
</evidence>
<dbReference type="STRING" id="34059.A9308_02115"/>
<comment type="caution">
    <text evidence="1">The sequence shown here is derived from an EMBL/GenBank/DDBJ whole genome shotgun (WGS) entry which is preliminary data.</text>
</comment>
<dbReference type="EMBL" id="LZMZ01000002">
    <property type="protein sequence ID" value="OBX81032.1"/>
    <property type="molecule type" value="Genomic_DNA"/>
</dbReference>
<dbReference type="InterPro" id="IPR029044">
    <property type="entry name" value="Nucleotide-diphossugar_trans"/>
</dbReference>
<dbReference type="OrthoDB" id="5148555at2"/>
<organism evidence="1 2">
    <name type="scientific">Faucicola atlantae</name>
    <dbReference type="NCBI Taxonomy" id="34059"/>
    <lineage>
        <taxon>Bacteria</taxon>
        <taxon>Pseudomonadati</taxon>
        <taxon>Pseudomonadota</taxon>
        <taxon>Gammaproteobacteria</taxon>
        <taxon>Moraxellales</taxon>
        <taxon>Moraxellaceae</taxon>
        <taxon>Faucicola</taxon>
    </lineage>
</organism>
<gene>
    <name evidence="1" type="ORF">A9308_02115</name>
</gene>
<dbReference type="Pfam" id="PF13641">
    <property type="entry name" value="Glyco_tranf_2_3"/>
    <property type="match status" value="1"/>
</dbReference>
<dbReference type="Gene3D" id="3.90.550.60">
    <property type="match status" value="1"/>
</dbReference>
<sequence length="614" mass="71265">MSNTFILQKSIFPDPKICEVKEMFFRSHSYFDVEREVLVSPHPNHVDFHTLFNLIPVTHYHKYLGVNTITVNAKYQGRAEFLLFANVIGYAEPQQIAKVIQESGSTETDTIVFEDIDISKINGYVYFVYNTHTPDFLLKEFNISCLADKQPAKVGIVSCTFKREKDVLRTIDCIRKEIDKDDFTFQNTQVYIIDNDEKRNLKFEETEKIHHIANKNFGGAGGFTRGIIETIEQGLDYVLLCDDDILAFGEIFRRSIVALSLLTNPKMGLHGSMLELQHQHILHEAGEYFDIAKRHHLNPHYGKNMLDFGALRPVTFETIGSSLSSNMYGWWFTAFPVRIFKELGLPLPVFVAGDDLDFSLRAYEHGYSCFICPTISVWHPSHETQHTPLKNYFVTRNRLAYFPLHTSKKVVKNLLDDIINGAHYLLLTKRYATAEGDILALEDFLRAGEWYKEDLSDWVPRFKYFDQDRTQPLYKTKWTVPTVPSYPTEEDKKLKNRLLSKVTFNGHIFPRAFHEVIKSPASEYHVCIPFGVNTYDDSVKQMTFRASSVLYFDPKYSVGFRVKHNSKKFWLLSARLAKVAVEANLKFDGLYEEYQKLGKEVTTFDWWKDRLELE</sequence>
<reference evidence="1 2" key="1">
    <citation type="submission" date="2016-06" db="EMBL/GenBank/DDBJ databases">
        <title>Draft genome of Moraxella atlantae CCUG 66109.</title>
        <authorList>
            <person name="Salva-Serra F."/>
            <person name="Engstrom-Jakobsson H."/>
            <person name="Thorell K."/>
            <person name="Gonzales-Siles L."/>
            <person name="Karlsson R."/>
            <person name="Boulund F."/>
            <person name="Engstrand L."/>
            <person name="Kristiansson E."/>
            <person name="Moore E."/>
        </authorList>
    </citation>
    <scope>NUCLEOTIDE SEQUENCE [LARGE SCALE GENOMIC DNA]</scope>
    <source>
        <strain evidence="1 2">CCUG 66109</strain>
    </source>
</reference>
<evidence type="ECO:0000313" key="1">
    <source>
        <dbReference type="EMBL" id="OBX81032.1"/>
    </source>
</evidence>
<dbReference type="SUPFAM" id="SSF53448">
    <property type="entry name" value="Nucleotide-diphospho-sugar transferases"/>
    <property type="match status" value="1"/>
</dbReference>
<proteinExistence type="predicted"/>
<accession>A0A1B8QGD0</accession>
<dbReference type="RefSeq" id="WP_067234226.1">
    <property type="nucleotide sequence ID" value="NZ_LZMZ01000002.1"/>
</dbReference>
<evidence type="ECO:0008006" key="3">
    <source>
        <dbReference type="Google" id="ProtNLM"/>
    </source>
</evidence>
<dbReference type="AlphaFoldDB" id="A0A1B8QGD0"/>
<dbReference type="Proteomes" id="UP000092508">
    <property type="component" value="Unassembled WGS sequence"/>
</dbReference>